<feature type="coiled-coil region" evidence="1">
    <location>
        <begin position="238"/>
        <end position="272"/>
    </location>
</feature>
<feature type="region of interest" description="Disordered" evidence="2">
    <location>
        <begin position="273"/>
        <end position="292"/>
    </location>
</feature>
<proteinExistence type="predicted"/>
<keyword evidence="1" id="KW-0175">Coiled coil</keyword>
<feature type="region of interest" description="Disordered" evidence="2">
    <location>
        <begin position="1"/>
        <end position="43"/>
    </location>
</feature>
<feature type="compositionally biased region" description="Basic and acidic residues" evidence="2">
    <location>
        <begin position="12"/>
        <end position="22"/>
    </location>
</feature>
<accession>A0A1R2CPJ9</accession>
<feature type="coiled-coil region" evidence="1">
    <location>
        <begin position="131"/>
        <end position="196"/>
    </location>
</feature>
<reference evidence="3 4" key="1">
    <citation type="submission" date="2016-11" db="EMBL/GenBank/DDBJ databases">
        <title>The macronuclear genome of Stentor coeruleus: a giant cell with tiny introns.</title>
        <authorList>
            <person name="Slabodnick M."/>
            <person name="Ruby J.G."/>
            <person name="Reiff S.B."/>
            <person name="Swart E.C."/>
            <person name="Gosai S."/>
            <person name="Prabakaran S."/>
            <person name="Witkowska E."/>
            <person name="Larue G.E."/>
            <person name="Fisher S."/>
            <person name="Freeman R.M."/>
            <person name="Gunawardena J."/>
            <person name="Chu W."/>
            <person name="Stover N.A."/>
            <person name="Gregory B.D."/>
            <person name="Nowacki M."/>
            <person name="Derisi J."/>
            <person name="Roy S.W."/>
            <person name="Marshall W.F."/>
            <person name="Sood P."/>
        </authorList>
    </citation>
    <scope>NUCLEOTIDE SEQUENCE [LARGE SCALE GENOMIC DNA]</scope>
    <source>
        <strain evidence="3">WM001</strain>
    </source>
</reference>
<comment type="caution">
    <text evidence="3">The sequence shown here is derived from an EMBL/GenBank/DDBJ whole genome shotgun (WGS) entry which is preliminary data.</text>
</comment>
<dbReference type="OrthoDB" id="10562385at2759"/>
<dbReference type="AlphaFoldDB" id="A0A1R2CPJ9"/>
<dbReference type="EMBL" id="MPUH01000092">
    <property type="protein sequence ID" value="OMJ90921.1"/>
    <property type="molecule type" value="Genomic_DNA"/>
</dbReference>
<feature type="compositionally biased region" description="Basic and acidic residues" evidence="2">
    <location>
        <begin position="273"/>
        <end position="282"/>
    </location>
</feature>
<protein>
    <recommendedName>
        <fullName evidence="5">Centrosomal protein of 70 kDa</fullName>
    </recommendedName>
</protein>
<evidence type="ECO:0000256" key="2">
    <source>
        <dbReference type="SAM" id="MobiDB-lite"/>
    </source>
</evidence>
<sequence length="466" mass="54202">MDEFSENEYGEENSHQMEEDMSKPTFPSPSPGKNVSSSVQEFLKQSSEIQEEIRKLSELCQQISPKKDSFIEEAPRSKEEYEQNSIIWEQLNNLLTTHGFNPIAVYRDEYDQDNPDINSLSDTLVEVITEYSNLSRNFEEMKSSYAGLEEEFKELQTALEKSKKLESQYKDLDKINRQLQEKLNKCKVELRGKDEALAKATTGKAKPVGDKLVNVFKAFMEQEYNPMRDNDAKVMAIIQNYEEQKQKLIGEISNYKKELESINNSFKKQKERSIEDAEYEQKRRARTNLSESIDPESNDKIRVLMNAVKQLSLKSYQDIPNALNKIQQVMLTLPGIDKFVKQICEEIMLSPSSRLDEVLETLKEIKRRLQILEKFRQSVFENLASNNENEVNEKIRGLSYFCKLFEVKPKDDIINSIESIFFFVHEIKMFLAFSRKSLGLQSDCGVKIVLEEVMKNIQPEPVGYFR</sequence>
<gene>
    <name evidence="3" type="ORF">SteCoe_6584</name>
</gene>
<evidence type="ECO:0000313" key="3">
    <source>
        <dbReference type="EMBL" id="OMJ90921.1"/>
    </source>
</evidence>
<feature type="compositionally biased region" description="Acidic residues" evidence="2">
    <location>
        <begin position="1"/>
        <end position="11"/>
    </location>
</feature>
<keyword evidence="4" id="KW-1185">Reference proteome</keyword>
<feature type="compositionally biased region" description="Polar residues" evidence="2">
    <location>
        <begin position="31"/>
        <end position="43"/>
    </location>
</feature>
<organism evidence="3 4">
    <name type="scientific">Stentor coeruleus</name>
    <dbReference type="NCBI Taxonomy" id="5963"/>
    <lineage>
        <taxon>Eukaryota</taxon>
        <taxon>Sar</taxon>
        <taxon>Alveolata</taxon>
        <taxon>Ciliophora</taxon>
        <taxon>Postciliodesmatophora</taxon>
        <taxon>Heterotrichea</taxon>
        <taxon>Heterotrichida</taxon>
        <taxon>Stentoridae</taxon>
        <taxon>Stentor</taxon>
    </lineage>
</organism>
<dbReference type="Proteomes" id="UP000187209">
    <property type="component" value="Unassembled WGS sequence"/>
</dbReference>
<name>A0A1R2CPJ9_9CILI</name>
<evidence type="ECO:0000313" key="4">
    <source>
        <dbReference type="Proteomes" id="UP000187209"/>
    </source>
</evidence>
<evidence type="ECO:0008006" key="5">
    <source>
        <dbReference type="Google" id="ProtNLM"/>
    </source>
</evidence>
<evidence type="ECO:0000256" key="1">
    <source>
        <dbReference type="SAM" id="Coils"/>
    </source>
</evidence>